<dbReference type="Proteomes" id="UP000784294">
    <property type="component" value="Unassembled WGS sequence"/>
</dbReference>
<keyword evidence="2" id="KW-1185">Reference proteome</keyword>
<reference evidence="1" key="1">
    <citation type="submission" date="2018-11" db="EMBL/GenBank/DDBJ databases">
        <authorList>
            <consortium name="Pathogen Informatics"/>
        </authorList>
    </citation>
    <scope>NUCLEOTIDE SEQUENCE</scope>
</reference>
<gene>
    <name evidence="1" type="ORF">PXEA_LOCUS406</name>
</gene>
<evidence type="ECO:0000313" key="2">
    <source>
        <dbReference type="Proteomes" id="UP000784294"/>
    </source>
</evidence>
<dbReference type="AlphaFoldDB" id="A0A3S5A4T3"/>
<sequence length="82" mass="9542">MFLYTLPTASQMKFNLEPSNWHVANAVVDFLAVYNWNSICFFYNRDDPSSLSLLKDLQELEISRSKPDSANFFEFVLITINI</sequence>
<comment type="caution">
    <text evidence="1">The sequence shown here is derived from an EMBL/GenBank/DDBJ whole genome shotgun (WGS) entry which is preliminary data.</text>
</comment>
<accession>A0A3S5A4T3</accession>
<proteinExistence type="predicted"/>
<dbReference type="EMBL" id="CAAALY010000732">
    <property type="protein sequence ID" value="VEL06966.1"/>
    <property type="molecule type" value="Genomic_DNA"/>
</dbReference>
<evidence type="ECO:0000313" key="1">
    <source>
        <dbReference type="EMBL" id="VEL06966.1"/>
    </source>
</evidence>
<organism evidence="1 2">
    <name type="scientific">Protopolystoma xenopodis</name>
    <dbReference type="NCBI Taxonomy" id="117903"/>
    <lineage>
        <taxon>Eukaryota</taxon>
        <taxon>Metazoa</taxon>
        <taxon>Spiralia</taxon>
        <taxon>Lophotrochozoa</taxon>
        <taxon>Platyhelminthes</taxon>
        <taxon>Monogenea</taxon>
        <taxon>Polyopisthocotylea</taxon>
        <taxon>Polystomatidea</taxon>
        <taxon>Polystomatidae</taxon>
        <taxon>Protopolystoma</taxon>
    </lineage>
</organism>
<name>A0A3S5A4T3_9PLAT</name>
<evidence type="ECO:0008006" key="3">
    <source>
        <dbReference type="Google" id="ProtNLM"/>
    </source>
</evidence>
<protein>
    <recommendedName>
        <fullName evidence="3">Receptor ligand binding region domain-containing protein</fullName>
    </recommendedName>
</protein>